<comment type="cofactor">
    <cofactor evidence="1">
        <name>pyridoxal 5'-phosphate</name>
        <dbReference type="ChEBI" id="CHEBI:597326"/>
    </cofactor>
</comment>
<evidence type="ECO:0000256" key="1">
    <source>
        <dbReference type="ARBA" id="ARBA00001933"/>
    </source>
</evidence>
<keyword evidence="5" id="KW-0032">Aminotransferase</keyword>
<sequence length="441" mass="48079">MATFRSSVIRPWSIQGSAKVLRISRGEGVWYVDEDGKRILDFASGWATTSLGHNHPAITAAIREQLDRIAWAPPNFALDIRDEYADALSGIAPWEEGCRAWFVTGGGQANEDAVTIARLLTGRRKVLTAYRSFHGNTVAASAFTGSNRRWATEAWQPGGTVHFWAPNPYRSPFHTDDPAQEVKRALAHLEQVIAAEKPDSIAAILLEPVVGSEGLIVYPEGYLAGVRALSEKAGILLIFDEVITGFGRVGAPFAAQRIGVTPDMITFAKGCNSAAVPLGGVLIRDSLAQHFDSAPFPLGQTYSAHPLGMASGLAALKVCTAEGLYTRGLEIERWTREALASLASRHSVIGHMRGLGAMWGIDLVRNRDTREPLASWYAADQTIASQFFEDLLDDGLLIHGKYSIPQMLPPLIINRADFDLGIEILDRGLTRLEQRLESRVA</sequence>
<evidence type="ECO:0000256" key="3">
    <source>
        <dbReference type="ARBA" id="ARBA00022898"/>
    </source>
</evidence>
<dbReference type="EMBL" id="LPWA01000103">
    <property type="protein sequence ID" value="KUM26668.1"/>
    <property type="molecule type" value="Genomic_DNA"/>
</dbReference>
<reference evidence="5 6" key="1">
    <citation type="submission" date="2015-12" db="EMBL/GenBank/DDBJ databases">
        <title>Draft genome sequence of Mesorhizobium sp. UFLA 01-765, a multitolerant efficient symbiont and plant-growth promoting strain isolated from Zn-mining soil using Leucaena leucocephala as a trap plant.</title>
        <authorList>
            <person name="Rangel W.M."/>
            <person name="Thijs S."/>
            <person name="Longatti S.M."/>
            <person name="Moreira F.M."/>
            <person name="Weyens N."/>
            <person name="Vangronsveld J."/>
            <person name="Van Hamme J.D."/>
            <person name="Bottos E.M."/>
            <person name="Rineau F."/>
        </authorList>
    </citation>
    <scope>NUCLEOTIDE SEQUENCE [LARGE SCALE GENOMIC DNA]</scope>
    <source>
        <strain evidence="5 6">UFLA 01-765</strain>
    </source>
</reference>
<dbReference type="PROSITE" id="PS00600">
    <property type="entry name" value="AA_TRANSFER_CLASS_3"/>
    <property type="match status" value="1"/>
</dbReference>
<comment type="similarity">
    <text evidence="2 4">Belongs to the class-III pyridoxal-phosphate-dependent aminotransferase family.</text>
</comment>
<dbReference type="AlphaFoldDB" id="A0A101KTE6"/>
<dbReference type="PANTHER" id="PTHR43094:SF1">
    <property type="entry name" value="AMINOTRANSFERASE CLASS-III"/>
    <property type="match status" value="1"/>
</dbReference>
<dbReference type="InterPro" id="IPR005814">
    <property type="entry name" value="Aminotrans_3"/>
</dbReference>
<evidence type="ECO:0000256" key="2">
    <source>
        <dbReference type="ARBA" id="ARBA00008954"/>
    </source>
</evidence>
<accession>A0A101KTE6</accession>
<dbReference type="InterPro" id="IPR049704">
    <property type="entry name" value="Aminotrans_3_PPA_site"/>
</dbReference>
<keyword evidence="5" id="KW-0808">Transferase</keyword>
<comment type="caution">
    <text evidence="5">The sequence shown here is derived from an EMBL/GenBank/DDBJ whole genome shotgun (WGS) entry which is preliminary data.</text>
</comment>
<dbReference type="GO" id="GO:0030170">
    <property type="term" value="F:pyridoxal phosphate binding"/>
    <property type="evidence" value="ECO:0007669"/>
    <property type="project" value="InterPro"/>
</dbReference>
<dbReference type="GO" id="GO:0008483">
    <property type="term" value="F:transaminase activity"/>
    <property type="evidence" value="ECO:0007669"/>
    <property type="project" value="UniProtKB-KW"/>
</dbReference>
<dbReference type="Gene3D" id="3.90.1150.10">
    <property type="entry name" value="Aspartate Aminotransferase, domain 1"/>
    <property type="match status" value="1"/>
</dbReference>
<dbReference type="InterPro" id="IPR015422">
    <property type="entry name" value="PyrdxlP-dep_Trfase_small"/>
</dbReference>
<dbReference type="PANTHER" id="PTHR43094">
    <property type="entry name" value="AMINOTRANSFERASE"/>
    <property type="match status" value="1"/>
</dbReference>
<gene>
    <name evidence="5" type="ORF">AU467_20250</name>
</gene>
<dbReference type="InterPro" id="IPR015424">
    <property type="entry name" value="PyrdxlP-dep_Trfase"/>
</dbReference>
<dbReference type="InterPro" id="IPR015421">
    <property type="entry name" value="PyrdxlP-dep_Trfase_major"/>
</dbReference>
<dbReference type="Pfam" id="PF00202">
    <property type="entry name" value="Aminotran_3"/>
    <property type="match status" value="1"/>
</dbReference>
<evidence type="ECO:0000313" key="5">
    <source>
        <dbReference type="EMBL" id="KUM26668.1"/>
    </source>
</evidence>
<protein>
    <submittedName>
        <fullName evidence="5">Aminotransferase</fullName>
    </submittedName>
</protein>
<proteinExistence type="inferred from homology"/>
<dbReference type="OrthoDB" id="9801834at2"/>
<organism evidence="5 6">
    <name type="scientific">Rhizobium loti</name>
    <name type="common">Mesorhizobium loti</name>
    <dbReference type="NCBI Taxonomy" id="381"/>
    <lineage>
        <taxon>Bacteria</taxon>
        <taxon>Pseudomonadati</taxon>
        <taxon>Pseudomonadota</taxon>
        <taxon>Alphaproteobacteria</taxon>
        <taxon>Hyphomicrobiales</taxon>
        <taxon>Phyllobacteriaceae</taxon>
        <taxon>Mesorhizobium</taxon>
    </lineage>
</organism>
<evidence type="ECO:0000256" key="4">
    <source>
        <dbReference type="RuleBase" id="RU003560"/>
    </source>
</evidence>
<name>A0A101KTE6_RHILI</name>
<dbReference type="CDD" id="cd00610">
    <property type="entry name" value="OAT_like"/>
    <property type="match status" value="1"/>
</dbReference>
<dbReference type="Proteomes" id="UP000053176">
    <property type="component" value="Unassembled WGS sequence"/>
</dbReference>
<evidence type="ECO:0000313" key="6">
    <source>
        <dbReference type="Proteomes" id="UP000053176"/>
    </source>
</evidence>
<dbReference type="SUPFAM" id="SSF53383">
    <property type="entry name" value="PLP-dependent transferases"/>
    <property type="match status" value="1"/>
</dbReference>
<dbReference type="GO" id="GO:0005829">
    <property type="term" value="C:cytosol"/>
    <property type="evidence" value="ECO:0007669"/>
    <property type="project" value="TreeGrafter"/>
</dbReference>
<dbReference type="NCBIfam" id="NF004718">
    <property type="entry name" value="PRK06062.1"/>
    <property type="match status" value="1"/>
</dbReference>
<dbReference type="Gene3D" id="3.40.640.10">
    <property type="entry name" value="Type I PLP-dependent aspartate aminotransferase-like (Major domain)"/>
    <property type="match status" value="1"/>
</dbReference>
<keyword evidence="3 4" id="KW-0663">Pyridoxal phosphate</keyword>